<evidence type="ECO:0000313" key="2">
    <source>
        <dbReference type="EMBL" id="SMC46791.1"/>
    </source>
</evidence>
<dbReference type="EMBL" id="FWXI01000003">
    <property type="protein sequence ID" value="SMC46791.1"/>
    <property type="molecule type" value="Genomic_DNA"/>
</dbReference>
<feature type="region of interest" description="Disordered" evidence="1">
    <location>
        <begin position="1"/>
        <end position="24"/>
    </location>
</feature>
<evidence type="ECO:0000313" key="3">
    <source>
        <dbReference type="Proteomes" id="UP000192738"/>
    </source>
</evidence>
<sequence length="86" mass="9676">MNCKDKETKVGASENEFDTLPDSQDAHAQLDIQSDCKKYCETNYDQDEIAPIIDRILSIAKEICCLSEQEVPVEAPRIAKGFLKVK</sequence>
<accession>A0A1W1ZF98</accession>
<dbReference type="RefSeq" id="WP_084574563.1">
    <property type="nucleotide sequence ID" value="NZ_CP155572.1"/>
</dbReference>
<keyword evidence="3" id="KW-1185">Reference proteome</keyword>
<name>A0A1W1ZF98_9FIRM</name>
<dbReference type="Proteomes" id="UP000192738">
    <property type="component" value="Unassembled WGS sequence"/>
</dbReference>
<dbReference type="AlphaFoldDB" id="A0A1W1ZF98"/>
<reference evidence="2 3" key="1">
    <citation type="submission" date="2017-04" db="EMBL/GenBank/DDBJ databases">
        <authorList>
            <person name="Afonso C.L."/>
            <person name="Miller P.J."/>
            <person name="Scott M.A."/>
            <person name="Spackman E."/>
            <person name="Goraichik I."/>
            <person name="Dimitrov K.M."/>
            <person name="Suarez D.L."/>
            <person name="Swayne D.E."/>
        </authorList>
    </citation>
    <scope>NUCLEOTIDE SEQUENCE [LARGE SCALE GENOMIC DNA]</scope>
    <source>
        <strain evidence="2 3">DSM 5090</strain>
    </source>
</reference>
<gene>
    <name evidence="2" type="ORF">SAMN04488500_103234</name>
</gene>
<organism evidence="2 3">
    <name type="scientific">Sporomusa malonica</name>
    <dbReference type="NCBI Taxonomy" id="112901"/>
    <lineage>
        <taxon>Bacteria</taxon>
        <taxon>Bacillati</taxon>
        <taxon>Bacillota</taxon>
        <taxon>Negativicutes</taxon>
        <taxon>Selenomonadales</taxon>
        <taxon>Sporomusaceae</taxon>
        <taxon>Sporomusa</taxon>
    </lineage>
</organism>
<dbReference type="STRING" id="112901.SAMN04488500_103234"/>
<protein>
    <submittedName>
        <fullName evidence="2">Uncharacterized protein</fullName>
    </submittedName>
</protein>
<proteinExistence type="predicted"/>
<evidence type="ECO:0000256" key="1">
    <source>
        <dbReference type="SAM" id="MobiDB-lite"/>
    </source>
</evidence>